<evidence type="ECO:0000313" key="3">
    <source>
        <dbReference type="EMBL" id="MCW6507717.1"/>
    </source>
</evidence>
<evidence type="ECO:0000256" key="1">
    <source>
        <dbReference type="SAM" id="Phobius"/>
    </source>
</evidence>
<dbReference type="RefSeq" id="WP_282584078.1">
    <property type="nucleotide sequence ID" value="NZ_JAMOIM010000003.1"/>
</dbReference>
<evidence type="ECO:0000313" key="4">
    <source>
        <dbReference type="Proteomes" id="UP001165667"/>
    </source>
</evidence>
<protein>
    <recommendedName>
        <fullName evidence="5">PEP-CTERM sorting domain-containing protein</fullName>
    </recommendedName>
</protein>
<gene>
    <name evidence="3" type="ORF">M8523_06730</name>
</gene>
<keyword evidence="1" id="KW-1133">Transmembrane helix</keyword>
<keyword evidence="1" id="KW-0472">Membrane</keyword>
<keyword evidence="4" id="KW-1185">Reference proteome</keyword>
<keyword evidence="1" id="KW-0812">Transmembrane</keyword>
<sequence length="178" mass="18144">MVKFLSAVGATAFVVSASVLPANAFMVDGAVTPINHYFSSSYVFGDFSNAYTFTLTKKSDVNASFSGNPGALLSLSDFGIFTGPPATGYTEKTSYLTENVFGNLTAGTSSTTLDPGTYFIGVTGNSGSSTGTYDGTLSISAVPLPSTVGLFGVGVLSLGVVGALRGRSREKTSALPTI</sequence>
<accession>A0AA41YV81</accession>
<evidence type="ECO:0000256" key="2">
    <source>
        <dbReference type="SAM" id="SignalP"/>
    </source>
</evidence>
<dbReference type="Gene3D" id="2.60.120.380">
    <property type="match status" value="1"/>
</dbReference>
<comment type="caution">
    <text evidence="3">The sequence shown here is derived from an EMBL/GenBank/DDBJ whole genome shotgun (WGS) entry which is preliminary data.</text>
</comment>
<feature type="transmembrane region" description="Helical" evidence="1">
    <location>
        <begin position="144"/>
        <end position="164"/>
    </location>
</feature>
<reference evidence="3" key="1">
    <citation type="submission" date="2022-05" db="EMBL/GenBank/DDBJ databases">
        <authorList>
            <person name="Pankratov T."/>
        </authorList>
    </citation>
    <scope>NUCLEOTIDE SEQUENCE</scope>
    <source>
        <strain evidence="3">BP6-180914</strain>
    </source>
</reference>
<dbReference type="Proteomes" id="UP001165667">
    <property type="component" value="Unassembled WGS sequence"/>
</dbReference>
<keyword evidence="2" id="KW-0732">Signal</keyword>
<dbReference type="AlphaFoldDB" id="A0AA41YV81"/>
<organism evidence="3 4">
    <name type="scientific">Lichenifustis flavocetrariae</name>
    <dbReference type="NCBI Taxonomy" id="2949735"/>
    <lineage>
        <taxon>Bacteria</taxon>
        <taxon>Pseudomonadati</taxon>
        <taxon>Pseudomonadota</taxon>
        <taxon>Alphaproteobacteria</taxon>
        <taxon>Hyphomicrobiales</taxon>
        <taxon>Lichenihabitantaceae</taxon>
        <taxon>Lichenifustis</taxon>
    </lineage>
</organism>
<evidence type="ECO:0008006" key="5">
    <source>
        <dbReference type="Google" id="ProtNLM"/>
    </source>
</evidence>
<dbReference type="SUPFAM" id="SSF89260">
    <property type="entry name" value="Collagen-binding domain"/>
    <property type="match status" value="1"/>
</dbReference>
<feature type="chain" id="PRO_5041244005" description="PEP-CTERM sorting domain-containing protein" evidence="2">
    <location>
        <begin position="25"/>
        <end position="178"/>
    </location>
</feature>
<name>A0AA41YV81_9HYPH</name>
<dbReference type="EMBL" id="JAMOIM010000003">
    <property type="protein sequence ID" value="MCW6507717.1"/>
    <property type="molecule type" value="Genomic_DNA"/>
</dbReference>
<feature type="signal peptide" evidence="2">
    <location>
        <begin position="1"/>
        <end position="24"/>
    </location>
</feature>
<proteinExistence type="predicted"/>